<proteinExistence type="predicted"/>
<evidence type="ECO:0000256" key="2">
    <source>
        <dbReference type="PROSITE-ProRule" id="PRU00169"/>
    </source>
</evidence>
<protein>
    <recommendedName>
        <fullName evidence="3">Response regulatory domain-containing protein</fullName>
    </recommendedName>
</protein>
<dbReference type="Pfam" id="PF00072">
    <property type="entry name" value="Response_reg"/>
    <property type="match status" value="1"/>
</dbReference>
<dbReference type="PROSITE" id="PS50110">
    <property type="entry name" value="RESPONSE_REGULATORY"/>
    <property type="match status" value="1"/>
</dbReference>
<dbReference type="PANTHER" id="PTHR44591:SF3">
    <property type="entry name" value="RESPONSE REGULATORY DOMAIN-CONTAINING PROTEIN"/>
    <property type="match status" value="1"/>
</dbReference>
<reference evidence="4" key="2">
    <citation type="submission" date="2020-09" db="EMBL/GenBank/DDBJ databases">
        <authorList>
            <person name="Sun Q."/>
            <person name="Ohkuma M."/>
        </authorList>
    </citation>
    <scope>NUCLEOTIDE SEQUENCE</scope>
    <source>
        <strain evidence="4">JCM 3091</strain>
    </source>
</reference>
<dbReference type="RefSeq" id="WP_229789332.1">
    <property type="nucleotide sequence ID" value="NZ_BMQC01000002.1"/>
</dbReference>
<sequence length="129" mass="13851">MAAPAQLEHPTVLVFDDEDDLREVMCRMLERKGFTALPAGDPSDAVAVCKEHQGDIHVLLADLGMPDAIGLGVARDTQAVRPGIRVLYVSGLPKESAVSRGLLHDEDTVIQKPFTTDSLVAAVREALAH</sequence>
<feature type="modified residue" description="4-aspartylphosphate" evidence="2">
    <location>
        <position position="62"/>
    </location>
</feature>
<feature type="domain" description="Response regulatory" evidence="3">
    <location>
        <begin position="11"/>
        <end position="127"/>
    </location>
</feature>
<dbReference type="Proteomes" id="UP000662200">
    <property type="component" value="Unassembled WGS sequence"/>
</dbReference>
<comment type="caution">
    <text evidence="4">The sequence shown here is derived from an EMBL/GenBank/DDBJ whole genome shotgun (WGS) entry which is preliminary data.</text>
</comment>
<gene>
    <name evidence="4" type="ORF">GCM10010124_08090</name>
</gene>
<evidence type="ECO:0000259" key="3">
    <source>
        <dbReference type="PROSITE" id="PS50110"/>
    </source>
</evidence>
<keyword evidence="1 2" id="KW-0597">Phosphoprotein</keyword>
<evidence type="ECO:0000313" key="4">
    <source>
        <dbReference type="EMBL" id="GGK17899.1"/>
    </source>
</evidence>
<dbReference type="AlphaFoldDB" id="A0A8J3BFL7"/>
<dbReference type="InterPro" id="IPR050595">
    <property type="entry name" value="Bact_response_regulator"/>
</dbReference>
<reference evidence="4" key="1">
    <citation type="journal article" date="2014" name="Int. J. Syst. Evol. Microbiol.">
        <title>Complete genome sequence of Corynebacterium casei LMG S-19264T (=DSM 44701T), isolated from a smear-ripened cheese.</title>
        <authorList>
            <consortium name="US DOE Joint Genome Institute (JGI-PGF)"/>
            <person name="Walter F."/>
            <person name="Albersmeier A."/>
            <person name="Kalinowski J."/>
            <person name="Ruckert C."/>
        </authorList>
    </citation>
    <scope>NUCLEOTIDE SEQUENCE</scope>
    <source>
        <strain evidence="4">JCM 3091</strain>
    </source>
</reference>
<dbReference type="Gene3D" id="3.40.50.2300">
    <property type="match status" value="1"/>
</dbReference>
<name>A0A8J3BFL7_9ACTN</name>
<dbReference type="InterPro" id="IPR001789">
    <property type="entry name" value="Sig_transdc_resp-reg_receiver"/>
</dbReference>
<evidence type="ECO:0000313" key="5">
    <source>
        <dbReference type="Proteomes" id="UP000662200"/>
    </source>
</evidence>
<dbReference type="SUPFAM" id="SSF52172">
    <property type="entry name" value="CheY-like"/>
    <property type="match status" value="1"/>
</dbReference>
<dbReference type="GO" id="GO:0000160">
    <property type="term" value="P:phosphorelay signal transduction system"/>
    <property type="evidence" value="ECO:0007669"/>
    <property type="project" value="InterPro"/>
</dbReference>
<evidence type="ECO:0000256" key="1">
    <source>
        <dbReference type="ARBA" id="ARBA00022553"/>
    </source>
</evidence>
<accession>A0A8J3BFL7</accession>
<organism evidence="4 5">
    <name type="scientific">Pilimelia terevasa</name>
    <dbReference type="NCBI Taxonomy" id="53372"/>
    <lineage>
        <taxon>Bacteria</taxon>
        <taxon>Bacillati</taxon>
        <taxon>Actinomycetota</taxon>
        <taxon>Actinomycetes</taxon>
        <taxon>Micromonosporales</taxon>
        <taxon>Micromonosporaceae</taxon>
        <taxon>Pilimelia</taxon>
    </lineage>
</organism>
<keyword evidence="5" id="KW-1185">Reference proteome</keyword>
<dbReference type="InterPro" id="IPR011006">
    <property type="entry name" value="CheY-like_superfamily"/>
</dbReference>
<dbReference type="EMBL" id="BMQC01000002">
    <property type="protein sequence ID" value="GGK17899.1"/>
    <property type="molecule type" value="Genomic_DNA"/>
</dbReference>
<dbReference type="SMART" id="SM00448">
    <property type="entry name" value="REC"/>
    <property type="match status" value="1"/>
</dbReference>
<dbReference type="PANTHER" id="PTHR44591">
    <property type="entry name" value="STRESS RESPONSE REGULATOR PROTEIN 1"/>
    <property type="match status" value="1"/>
</dbReference>